<dbReference type="Gene3D" id="3.30.910.20">
    <property type="entry name" value="Skp domain"/>
    <property type="match status" value="1"/>
</dbReference>
<evidence type="ECO:0000256" key="4">
    <source>
        <dbReference type="SAM" id="SignalP"/>
    </source>
</evidence>
<comment type="similarity">
    <text evidence="1">Belongs to the Skp family.</text>
</comment>
<dbReference type="EMBL" id="JAFGIX010000010">
    <property type="protein sequence ID" value="MBN1572043.1"/>
    <property type="molecule type" value="Genomic_DNA"/>
</dbReference>
<dbReference type="AlphaFoldDB" id="A0A9D8PML8"/>
<evidence type="ECO:0000313" key="5">
    <source>
        <dbReference type="EMBL" id="MBN1572043.1"/>
    </source>
</evidence>
<feature type="chain" id="PRO_5039479104" evidence="4">
    <location>
        <begin position="23"/>
        <end position="170"/>
    </location>
</feature>
<feature type="coiled-coil region" evidence="3">
    <location>
        <begin position="46"/>
        <end position="121"/>
    </location>
</feature>
<feature type="signal peptide" evidence="4">
    <location>
        <begin position="1"/>
        <end position="22"/>
    </location>
</feature>
<reference evidence="5" key="2">
    <citation type="submission" date="2021-01" db="EMBL/GenBank/DDBJ databases">
        <authorList>
            <person name="Hahn C.R."/>
            <person name="Youssef N.H."/>
            <person name="Elshahed M."/>
        </authorList>
    </citation>
    <scope>NUCLEOTIDE SEQUENCE</scope>
    <source>
        <strain evidence="5">Zod_Metabat.24</strain>
    </source>
</reference>
<reference evidence="5" key="1">
    <citation type="journal article" date="2021" name="Environ. Microbiol.">
        <title>Genomic characterization of three novel Desulfobacterota classes expand the metabolic and phylogenetic diversity of the phylum.</title>
        <authorList>
            <person name="Murphy C.L."/>
            <person name="Biggerstaff J."/>
            <person name="Eichhorn A."/>
            <person name="Ewing E."/>
            <person name="Shahan R."/>
            <person name="Soriano D."/>
            <person name="Stewart S."/>
            <person name="VanMol K."/>
            <person name="Walker R."/>
            <person name="Walters P."/>
            <person name="Elshahed M.S."/>
            <person name="Youssef N.H."/>
        </authorList>
    </citation>
    <scope>NUCLEOTIDE SEQUENCE</scope>
    <source>
        <strain evidence="5">Zod_Metabat.24</strain>
    </source>
</reference>
<dbReference type="SMART" id="SM00935">
    <property type="entry name" value="OmpH"/>
    <property type="match status" value="1"/>
</dbReference>
<evidence type="ECO:0000256" key="2">
    <source>
        <dbReference type="ARBA" id="ARBA00022729"/>
    </source>
</evidence>
<dbReference type="PANTHER" id="PTHR35089">
    <property type="entry name" value="CHAPERONE PROTEIN SKP"/>
    <property type="match status" value="1"/>
</dbReference>
<dbReference type="PANTHER" id="PTHR35089:SF1">
    <property type="entry name" value="CHAPERONE PROTEIN SKP"/>
    <property type="match status" value="1"/>
</dbReference>
<dbReference type="SUPFAM" id="SSF111384">
    <property type="entry name" value="OmpH-like"/>
    <property type="match status" value="1"/>
</dbReference>
<name>A0A9D8PML8_9DELT</name>
<organism evidence="5 6">
    <name type="scientific">Candidatus Zymogenus saltonus</name>
    <dbReference type="NCBI Taxonomy" id="2844893"/>
    <lineage>
        <taxon>Bacteria</taxon>
        <taxon>Deltaproteobacteria</taxon>
        <taxon>Candidatus Zymogenia</taxon>
        <taxon>Candidatus Zymogeniales</taxon>
        <taxon>Candidatus Zymogenaceae</taxon>
        <taxon>Candidatus Zymogenus</taxon>
    </lineage>
</organism>
<gene>
    <name evidence="5" type="ORF">JW984_02485</name>
</gene>
<evidence type="ECO:0000313" key="6">
    <source>
        <dbReference type="Proteomes" id="UP000809273"/>
    </source>
</evidence>
<dbReference type="InterPro" id="IPR005632">
    <property type="entry name" value="Chaperone_Skp"/>
</dbReference>
<evidence type="ECO:0000256" key="3">
    <source>
        <dbReference type="SAM" id="Coils"/>
    </source>
</evidence>
<accession>A0A9D8PML8</accession>
<comment type="caution">
    <text evidence="5">The sequence shown here is derived from an EMBL/GenBank/DDBJ whole genome shotgun (WGS) entry which is preliminary data.</text>
</comment>
<dbReference type="Pfam" id="PF03938">
    <property type="entry name" value="OmpH"/>
    <property type="match status" value="1"/>
</dbReference>
<evidence type="ECO:0000256" key="1">
    <source>
        <dbReference type="ARBA" id="ARBA00009091"/>
    </source>
</evidence>
<dbReference type="GO" id="GO:0050821">
    <property type="term" value="P:protein stabilization"/>
    <property type="evidence" value="ECO:0007669"/>
    <property type="project" value="TreeGrafter"/>
</dbReference>
<keyword evidence="3" id="KW-0175">Coiled coil</keyword>
<protein>
    <submittedName>
        <fullName evidence="5">OmpH family outer membrane protein</fullName>
    </submittedName>
</protein>
<keyword evidence="2 4" id="KW-0732">Signal</keyword>
<dbReference type="Proteomes" id="UP000809273">
    <property type="component" value="Unassembled WGS sequence"/>
</dbReference>
<dbReference type="InterPro" id="IPR024930">
    <property type="entry name" value="Skp_dom_sf"/>
</dbReference>
<sequence>MKRVSIIVTALVLSSFAVSAVAADVKIGVVNFELVMQGYKEGQRVTKELDARLEKAITEVKKKKEQLKSMKESLERDAGKLSLAELKERQRKLDDMNLEYTRMAQDHLRELQEKETELNRKITIDIARMVSVVAKEEGYTVILVNPTSGILYAPNTIDLTDKVIKKLNSQ</sequence>
<dbReference type="GO" id="GO:0051082">
    <property type="term" value="F:unfolded protein binding"/>
    <property type="evidence" value="ECO:0007669"/>
    <property type="project" value="InterPro"/>
</dbReference>
<dbReference type="GO" id="GO:0005829">
    <property type="term" value="C:cytosol"/>
    <property type="evidence" value="ECO:0007669"/>
    <property type="project" value="TreeGrafter"/>
</dbReference>
<proteinExistence type="inferred from homology"/>